<organism evidence="2 3">
    <name type="scientific">Stappia sediminis</name>
    <dbReference type="NCBI Taxonomy" id="2692190"/>
    <lineage>
        <taxon>Bacteria</taxon>
        <taxon>Pseudomonadati</taxon>
        <taxon>Pseudomonadota</taxon>
        <taxon>Alphaproteobacteria</taxon>
        <taxon>Hyphomicrobiales</taxon>
        <taxon>Stappiaceae</taxon>
        <taxon>Stappia</taxon>
    </lineage>
</organism>
<dbReference type="EMBL" id="WUMV01000010">
    <property type="protein sequence ID" value="MXN67425.1"/>
    <property type="molecule type" value="Genomic_DNA"/>
</dbReference>
<keyword evidence="3" id="KW-1185">Reference proteome</keyword>
<keyword evidence="2" id="KW-0808">Transferase</keyword>
<dbReference type="PANTHER" id="PTHR34203">
    <property type="entry name" value="METHYLTRANSFERASE, FKBM FAMILY PROTEIN"/>
    <property type="match status" value="1"/>
</dbReference>
<dbReference type="RefSeq" id="WP_160777662.1">
    <property type="nucleotide sequence ID" value="NZ_WUMV01000010.1"/>
</dbReference>
<feature type="domain" description="Methyltransferase FkbM" evidence="1">
    <location>
        <begin position="76"/>
        <end position="239"/>
    </location>
</feature>
<protein>
    <submittedName>
        <fullName evidence="2">FkbM family methyltransferase</fullName>
    </submittedName>
</protein>
<dbReference type="InterPro" id="IPR006342">
    <property type="entry name" value="FkbM_mtfrase"/>
</dbReference>
<dbReference type="GO" id="GO:0032259">
    <property type="term" value="P:methylation"/>
    <property type="evidence" value="ECO:0007669"/>
    <property type="project" value="UniProtKB-KW"/>
</dbReference>
<dbReference type="Proteomes" id="UP000433101">
    <property type="component" value="Unassembled WGS sequence"/>
</dbReference>
<name>A0A7X3SA42_9HYPH</name>
<keyword evidence="2" id="KW-0489">Methyltransferase</keyword>
<gene>
    <name evidence="2" type="ORF">GR183_21165</name>
</gene>
<dbReference type="GO" id="GO:0008168">
    <property type="term" value="F:methyltransferase activity"/>
    <property type="evidence" value="ECO:0007669"/>
    <property type="project" value="UniProtKB-KW"/>
</dbReference>
<dbReference type="Pfam" id="PF05050">
    <property type="entry name" value="Methyltransf_21"/>
    <property type="match status" value="1"/>
</dbReference>
<evidence type="ECO:0000313" key="3">
    <source>
        <dbReference type="Proteomes" id="UP000433101"/>
    </source>
</evidence>
<evidence type="ECO:0000313" key="2">
    <source>
        <dbReference type="EMBL" id="MXN67425.1"/>
    </source>
</evidence>
<evidence type="ECO:0000259" key="1">
    <source>
        <dbReference type="Pfam" id="PF05050"/>
    </source>
</evidence>
<dbReference type="SUPFAM" id="SSF53335">
    <property type="entry name" value="S-adenosyl-L-methionine-dependent methyltransferases"/>
    <property type="match status" value="1"/>
</dbReference>
<sequence length="287" mass="32358">MLQRLKKFVAAAYINSRPDHYEVPFAGNVAAFLADRPYPKTWYFRNRLRRAIHGYHEPAMTFLLERLSESKHSLLDIGSHLGYFSVLFASVPDHEATAIELDPSNFRELERCFNWQAEPVRGQLHAVNLGISDVQGTLNLPQNRPHNASHHINSAFKGETELMAVELTTIDDFVSRMSRPPDVVKIDVEGFEVPALRGASRLLAENKPVLLIEVHPPQIRELGEDVHDVISITKATGYEHFQFHEHRGLQGSSLTQTVEIEGNANRDVICIHKDDEAGLKAVENMLG</sequence>
<reference evidence="2 3" key="1">
    <citation type="submission" date="2019-12" db="EMBL/GenBank/DDBJ databases">
        <authorList>
            <person name="Li M."/>
        </authorList>
    </citation>
    <scope>NUCLEOTIDE SEQUENCE [LARGE SCALE GENOMIC DNA]</scope>
    <source>
        <strain evidence="2 3">GBMRC 2046</strain>
    </source>
</reference>
<proteinExistence type="predicted"/>
<comment type="caution">
    <text evidence="2">The sequence shown here is derived from an EMBL/GenBank/DDBJ whole genome shotgun (WGS) entry which is preliminary data.</text>
</comment>
<dbReference type="AlphaFoldDB" id="A0A7X3SA42"/>
<dbReference type="InterPro" id="IPR052514">
    <property type="entry name" value="SAM-dependent_MTase"/>
</dbReference>
<accession>A0A7X3SA42</accession>
<dbReference type="Gene3D" id="3.40.50.150">
    <property type="entry name" value="Vaccinia Virus protein VP39"/>
    <property type="match status" value="1"/>
</dbReference>
<dbReference type="InterPro" id="IPR029063">
    <property type="entry name" value="SAM-dependent_MTases_sf"/>
</dbReference>
<dbReference type="PANTHER" id="PTHR34203:SF15">
    <property type="entry name" value="SLL1173 PROTEIN"/>
    <property type="match status" value="1"/>
</dbReference>
<dbReference type="NCBIfam" id="TIGR01444">
    <property type="entry name" value="fkbM_fam"/>
    <property type="match status" value="1"/>
</dbReference>